<keyword evidence="1" id="KW-0472">Membrane</keyword>
<dbReference type="EMBL" id="JBHSGK010000011">
    <property type="protein sequence ID" value="MFC4736935.1"/>
    <property type="molecule type" value="Genomic_DNA"/>
</dbReference>
<gene>
    <name evidence="3" type="ORF">ACFO4L_10090</name>
</gene>
<dbReference type="Proteomes" id="UP001595896">
    <property type="component" value="Unassembled WGS sequence"/>
</dbReference>
<comment type="caution">
    <text evidence="3">The sequence shown here is derived from an EMBL/GenBank/DDBJ whole genome shotgun (WGS) entry which is preliminary data.</text>
</comment>
<feature type="transmembrane region" description="Helical" evidence="1">
    <location>
        <begin position="104"/>
        <end position="127"/>
    </location>
</feature>
<keyword evidence="1" id="KW-1133">Transmembrane helix</keyword>
<reference evidence="4" key="1">
    <citation type="journal article" date="2019" name="Int. J. Syst. Evol. Microbiol.">
        <title>The Global Catalogue of Microorganisms (GCM) 10K type strain sequencing project: providing services to taxonomists for standard genome sequencing and annotation.</title>
        <authorList>
            <consortium name="The Broad Institute Genomics Platform"/>
            <consortium name="The Broad Institute Genome Sequencing Center for Infectious Disease"/>
            <person name="Wu L."/>
            <person name="Ma J."/>
        </authorList>
    </citation>
    <scope>NUCLEOTIDE SEQUENCE [LARGE SCALE GENOMIC DNA]</scope>
    <source>
        <strain evidence="4">JCM 12165</strain>
    </source>
</reference>
<evidence type="ECO:0000313" key="3">
    <source>
        <dbReference type="EMBL" id="MFC4736935.1"/>
    </source>
</evidence>
<dbReference type="Gene3D" id="1.10.287.70">
    <property type="match status" value="1"/>
</dbReference>
<evidence type="ECO:0000256" key="1">
    <source>
        <dbReference type="SAM" id="Phobius"/>
    </source>
</evidence>
<accession>A0ABV9NXZ5</accession>
<keyword evidence="4" id="KW-1185">Reference proteome</keyword>
<keyword evidence="1" id="KW-0812">Transmembrane</keyword>
<protein>
    <submittedName>
        <fullName evidence="3">Potassium channel family protein</fullName>
    </submittedName>
</protein>
<sequence length="136" mass="15421">MVTMILVGLTLLLLGATLVSYLRHKRFQESRVHMGLLIHMFFVLTAITIGFTFIYYILHLQGPILRVNDPTDDYWDPSFMDLLYFSGVTILSVGYGDFVPIGAARFFALLQATLGLLVPSAFFMTMLGEKIQEKHK</sequence>
<feature type="domain" description="Potassium channel" evidence="2">
    <location>
        <begin position="45"/>
        <end position="125"/>
    </location>
</feature>
<keyword evidence="3" id="KW-0406">Ion transport</keyword>
<dbReference type="SUPFAM" id="SSF81324">
    <property type="entry name" value="Voltage-gated potassium channels"/>
    <property type="match status" value="1"/>
</dbReference>
<proteinExistence type="predicted"/>
<dbReference type="RefSeq" id="WP_377909548.1">
    <property type="nucleotide sequence ID" value="NZ_JBHSGK010000011.1"/>
</dbReference>
<dbReference type="GO" id="GO:0034220">
    <property type="term" value="P:monoatomic ion transmembrane transport"/>
    <property type="evidence" value="ECO:0007669"/>
    <property type="project" value="UniProtKB-KW"/>
</dbReference>
<keyword evidence="3" id="KW-0813">Transport</keyword>
<dbReference type="Pfam" id="PF07885">
    <property type="entry name" value="Ion_trans_2"/>
    <property type="match status" value="1"/>
</dbReference>
<evidence type="ECO:0000259" key="2">
    <source>
        <dbReference type="Pfam" id="PF07885"/>
    </source>
</evidence>
<feature type="transmembrane region" description="Helical" evidence="1">
    <location>
        <begin position="36"/>
        <end position="58"/>
    </location>
</feature>
<evidence type="ECO:0000313" key="4">
    <source>
        <dbReference type="Proteomes" id="UP001595896"/>
    </source>
</evidence>
<name>A0ABV9NXZ5_9BACI</name>
<dbReference type="InterPro" id="IPR013099">
    <property type="entry name" value="K_chnl_dom"/>
</dbReference>
<organism evidence="3 4">
    <name type="scientific">Bacillus daqingensis</name>
    <dbReference type="NCBI Taxonomy" id="872396"/>
    <lineage>
        <taxon>Bacteria</taxon>
        <taxon>Bacillati</taxon>
        <taxon>Bacillota</taxon>
        <taxon>Bacilli</taxon>
        <taxon>Bacillales</taxon>
        <taxon>Bacillaceae</taxon>
        <taxon>Bacillus</taxon>
    </lineage>
</organism>
<keyword evidence="3" id="KW-0407">Ion channel</keyword>
<feature type="transmembrane region" description="Helical" evidence="1">
    <location>
        <begin position="79"/>
        <end position="98"/>
    </location>
</feature>